<dbReference type="InParanoid" id="A0A1Y2H2N9"/>
<feature type="region of interest" description="Disordered" evidence="2">
    <location>
        <begin position="272"/>
        <end position="309"/>
    </location>
</feature>
<dbReference type="CDD" id="cd06224">
    <property type="entry name" value="REM"/>
    <property type="match status" value="1"/>
</dbReference>
<keyword evidence="5" id="KW-1185">Reference proteome</keyword>
<dbReference type="PROSITE" id="PS50212">
    <property type="entry name" value="RASGEF_NTER"/>
    <property type="match status" value="1"/>
</dbReference>
<proteinExistence type="predicted"/>
<feature type="non-terminal residue" evidence="4">
    <location>
        <position position="436"/>
    </location>
</feature>
<dbReference type="EMBL" id="MCFF01000001">
    <property type="protein sequence ID" value="ORZ28830.1"/>
    <property type="molecule type" value="Genomic_DNA"/>
</dbReference>
<dbReference type="InterPro" id="IPR000651">
    <property type="entry name" value="Ras-like_Gua-exchang_fac_N"/>
</dbReference>
<dbReference type="RefSeq" id="XP_021886503.1">
    <property type="nucleotide sequence ID" value="XM_022021746.1"/>
</dbReference>
<organism evidence="4 5">
    <name type="scientific">Lobosporangium transversale</name>
    <dbReference type="NCBI Taxonomy" id="64571"/>
    <lineage>
        <taxon>Eukaryota</taxon>
        <taxon>Fungi</taxon>
        <taxon>Fungi incertae sedis</taxon>
        <taxon>Mucoromycota</taxon>
        <taxon>Mortierellomycotina</taxon>
        <taxon>Mortierellomycetes</taxon>
        <taxon>Mortierellales</taxon>
        <taxon>Mortierellaceae</taxon>
        <taxon>Lobosporangium</taxon>
    </lineage>
</organism>
<feature type="region of interest" description="Disordered" evidence="2">
    <location>
        <begin position="1"/>
        <end position="22"/>
    </location>
</feature>
<name>A0A1Y2H2N9_9FUNG</name>
<keyword evidence="1" id="KW-0344">Guanine-nucleotide releasing factor</keyword>
<dbReference type="STRING" id="64571.A0A1Y2H2N9"/>
<dbReference type="SUPFAM" id="SSF48366">
    <property type="entry name" value="Ras GEF"/>
    <property type="match status" value="1"/>
</dbReference>
<accession>A0A1Y2H2N9</accession>
<dbReference type="SMART" id="SM00229">
    <property type="entry name" value="RasGEFN"/>
    <property type="match status" value="1"/>
</dbReference>
<dbReference type="GO" id="GO:0005085">
    <property type="term" value="F:guanyl-nucleotide exchange factor activity"/>
    <property type="evidence" value="ECO:0007669"/>
    <property type="project" value="UniProtKB-KW"/>
</dbReference>
<dbReference type="Proteomes" id="UP000193648">
    <property type="component" value="Unassembled WGS sequence"/>
</dbReference>
<evidence type="ECO:0000256" key="1">
    <source>
        <dbReference type="PROSITE-ProRule" id="PRU00135"/>
    </source>
</evidence>
<evidence type="ECO:0000313" key="4">
    <source>
        <dbReference type="EMBL" id="ORZ28830.1"/>
    </source>
</evidence>
<dbReference type="Gene3D" id="1.20.870.10">
    <property type="entry name" value="Son of sevenless (SoS) protein Chain: S domain 1"/>
    <property type="match status" value="1"/>
</dbReference>
<protein>
    <submittedName>
        <fullName evidence="4">Ras guanine nucleotide exchange factor domain-containing protein</fullName>
    </submittedName>
</protein>
<dbReference type="InterPro" id="IPR023578">
    <property type="entry name" value="Ras_GEF_dom_sf"/>
</dbReference>
<dbReference type="GeneID" id="33563590"/>
<dbReference type="AlphaFoldDB" id="A0A1Y2H2N9"/>
<comment type="caution">
    <text evidence="4">The sequence shown here is derived from an EMBL/GenBank/DDBJ whole genome shotgun (WGS) entry which is preliminary data.</text>
</comment>
<feature type="domain" description="N-terminal Ras-GEF" evidence="3">
    <location>
        <begin position="70"/>
        <end position="196"/>
    </location>
</feature>
<evidence type="ECO:0000259" key="3">
    <source>
        <dbReference type="PROSITE" id="PS50212"/>
    </source>
</evidence>
<dbReference type="OrthoDB" id="10254377at2759"/>
<dbReference type="Pfam" id="PF00618">
    <property type="entry name" value="RasGEF_N"/>
    <property type="match status" value="1"/>
</dbReference>
<evidence type="ECO:0000256" key="2">
    <source>
        <dbReference type="SAM" id="MobiDB-lite"/>
    </source>
</evidence>
<sequence>MEQGIGDVDGDEGTSSLTLLPPPKLPRYSEVGAGVFDYLNDRLEEHESSDAIVYASLSTPSSDAQLNASPLRTIAAATAAKLVEKLTHQYGIDAGFMSDFFLTYRLFMPPAQLCDYLIQRYLWALEGNTEVRFVARARTLAVFRHWVDNHFADDFLTSKLLRFKLASFLNGMRSHPKVEASVEDSKTIQSLIEFFKRRRQYHKGLVKQSLMIEQGQHSVQPQQQREDQECCIGPMDPAPTVIQPVNPTRGIMFYESDSKAAEVEQLKISSAQIPAPTEQALDRPVSASDEAPMASEDAPTKGRHRATTLAGTSSESMFNERNSLPSSFRSIFSKEPRSWAMSRRMSEGEAIIVPRGRRASAPSVKTGKSSSTWSTKMTMSISKLRQKSEDIYQQIVNPTIFPGSKVLVAEGKKCVCWGPVYTGITDYCLPITTRNH</sequence>
<reference evidence="4 5" key="1">
    <citation type="submission" date="2016-07" db="EMBL/GenBank/DDBJ databases">
        <title>Pervasive Adenine N6-methylation of Active Genes in Fungi.</title>
        <authorList>
            <consortium name="DOE Joint Genome Institute"/>
            <person name="Mondo S.J."/>
            <person name="Dannebaum R.O."/>
            <person name="Kuo R.C."/>
            <person name="Labutti K."/>
            <person name="Haridas S."/>
            <person name="Kuo A."/>
            <person name="Salamov A."/>
            <person name="Ahrendt S.R."/>
            <person name="Lipzen A."/>
            <person name="Sullivan W."/>
            <person name="Andreopoulos W.B."/>
            <person name="Clum A."/>
            <person name="Lindquist E."/>
            <person name="Daum C."/>
            <person name="Ramamoorthy G.K."/>
            <person name="Gryganskyi A."/>
            <person name="Culley D."/>
            <person name="Magnuson J.K."/>
            <person name="James T.Y."/>
            <person name="O'Malley M.A."/>
            <person name="Stajich J.E."/>
            <person name="Spatafora J.W."/>
            <person name="Visel A."/>
            <person name="Grigoriev I.V."/>
        </authorList>
    </citation>
    <scope>NUCLEOTIDE SEQUENCE [LARGE SCALE GENOMIC DNA]</scope>
    <source>
        <strain evidence="4 5">NRRL 3116</strain>
    </source>
</reference>
<gene>
    <name evidence="4" type="ORF">BCR41DRAFT_330351</name>
</gene>
<evidence type="ECO:0000313" key="5">
    <source>
        <dbReference type="Proteomes" id="UP000193648"/>
    </source>
</evidence>